<feature type="transmembrane region" description="Helical" evidence="2">
    <location>
        <begin position="21"/>
        <end position="40"/>
    </location>
</feature>
<dbReference type="AlphaFoldDB" id="A0A7S2AFI1"/>
<name>A0A7S2AFI1_9DINO</name>
<protein>
    <submittedName>
        <fullName evidence="3">Uncharacterized protein</fullName>
    </submittedName>
</protein>
<proteinExistence type="predicted"/>
<keyword evidence="2" id="KW-0812">Transmembrane</keyword>
<keyword evidence="2" id="KW-0472">Membrane</keyword>
<gene>
    <name evidence="3" type="ORF">AAND1436_LOCUS2625</name>
</gene>
<feature type="region of interest" description="Disordered" evidence="1">
    <location>
        <begin position="103"/>
        <end position="126"/>
    </location>
</feature>
<evidence type="ECO:0000313" key="3">
    <source>
        <dbReference type="EMBL" id="CAD9366167.1"/>
    </source>
</evidence>
<evidence type="ECO:0000256" key="2">
    <source>
        <dbReference type="SAM" id="Phobius"/>
    </source>
</evidence>
<evidence type="ECO:0000256" key="1">
    <source>
        <dbReference type="SAM" id="MobiDB-lite"/>
    </source>
</evidence>
<reference evidence="3" key="1">
    <citation type="submission" date="2021-01" db="EMBL/GenBank/DDBJ databases">
        <authorList>
            <person name="Corre E."/>
            <person name="Pelletier E."/>
            <person name="Niang G."/>
            <person name="Scheremetjew M."/>
            <person name="Finn R."/>
            <person name="Kale V."/>
            <person name="Holt S."/>
            <person name="Cochrane G."/>
            <person name="Meng A."/>
            <person name="Brown T."/>
            <person name="Cohen L."/>
        </authorList>
    </citation>
    <scope>NUCLEOTIDE SEQUENCE</scope>
    <source>
        <strain evidence="3">CCMP2222</strain>
    </source>
</reference>
<organism evidence="3">
    <name type="scientific">Alexandrium andersonii</name>
    <dbReference type="NCBI Taxonomy" id="327968"/>
    <lineage>
        <taxon>Eukaryota</taxon>
        <taxon>Sar</taxon>
        <taxon>Alveolata</taxon>
        <taxon>Dinophyceae</taxon>
        <taxon>Gonyaulacales</taxon>
        <taxon>Pyrocystaceae</taxon>
        <taxon>Alexandrium</taxon>
    </lineage>
</organism>
<dbReference type="EMBL" id="HBGQ01005156">
    <property type="protein sequence ID" value="CAD9366167.1"/>
    <property type="molecule type" value="Transcribed_RNA"/>
</dbReference>
<sequence length="126" mass="13230">MYAAGAERRRTCGAPHPARPGGGGSALLFLLLGVLALARLLDHQLAPRGDGVLVALGDLYAGHVVALVGKRRPPHPRPILAHAVGHPERLVLLLGRALRHVGRHGSRARGGEGRTGLEALEQPRNA</sequence>
<keyword evidence="2" id="KW-1133">Transmembrane helix</keyword>
<accession>A0A7S2AFI1</accession>